<gene>
    <name evidence="2" type="ORF">IAA84_11810</name>
</gene>
<name>A0A9D1G3C2_9FIRM</name>
<sequence length="244" mass="26267">MAENVTLQKYLARLAPHGRALFRMAHAITENAELAEYALLSAVRAAYLSLGDDVPFRDSIRHAVAGQALRQLARRNHEDYPADFSCFELSGDGGGEVGAWLAAEKPEIRRLLLLRYGCGLGSSDAGRALGISRQAARRMMAAAQANFGRALGNVPFDKAMARAARRELNRTDTAAPDMGALLRAFEADLRSAQKPRFSVRRAVRAGLCGLCALILAATFWLFAAISAAPESPPATPEASVEELT</sequence>
<dbReference type="AlphaFoldDB" id="A0A9D1G3C2"/>
<keyword evidence="1" id="KW-1133">Transmembrane helix</keyword>
<dbReference type="Proteomes" id="UP000824140">
    <property type="component" value="Unassembled WGS sequence"/>
</dbReference>
<keyword evidence="1" id="KW-0472">Membrane</keyword>
<protein>
    <submittedName>
        <fullName evidence="2">Uncharacterized protein</fullName>
    </submittedName>
</protein>
<evidence type="ECO:0000313" key="3">
    <source>
        <dbReference type="Proteomes" id="UP000824140"/>
    </source>
</evidence>
<comment type="caution">
    <text evidence="2">The sequence shown here is derived from an EMBL/GenBank/DDBJ whole genome shotgun (WGS) entry which is preliminary data.</text>
</comment>
<evidence type="ECO:0000256" key="1">
    <source>
        <dbReference type="SAM" id="Phobius"/>
    </source>
</evidence>
<proteinExistence type="predicted"/>
<evidence type="ECO:0000313" key="2">
    <source>
        <dbReference type="EMBL" id="HIS93690.1"/>
    </source>
</evidence>
<organism evidence="2 3">
    <name type="scientific">Candidatus Alectryocaccomicrobium excrementavium</name>
    <dbReference type="NCBI Taxonomy" id="2840668"/>
    <lineage>
        <taxon>Bacteria</taxon>
        <taxon>Bacillati</taxon>
        <taxon>Bacillota</taxon>
        <taxon>Clostridia</taxon>
        <taxon>Candidatus Alectryocaccomicrobium</taxon>
    </lineage>
</organism>
<reference evidence="2" key="1">
    <citation type="submission" date="2020-10" db="EMBL/GenBank/DDBJ databases">
        <authorList>
            <person name="Gilroy R."/>
        </authorList>
    </citation>
    <scope>NUCLEOTIDE SEQUENCE</scope>
    <source>
        <strain evidence="2">13766</strain>
    </source>
</reference>
<reference evidence="2" key="2">
    <citation type="journal article" date="2021" name="PeerJ">
        <title>Extensive microbial diversity within the chicken gut microbiome revealed by metagenomics and culture.</title>
        <authorList>
            <person name="Gilroy R."/>
            <person name="Ravi A."/>
            <person name="Getino M."/>
            <person name="Pursley I."/>
            <person name="Horton D.L."/>
            <person name="Alikhan N.F."/>
            <person name="Baker D."/>
            <person name="Gharbi K."/>
            <person name="Hall N."/>
            <person name="Watson M."/>
            <person name="Adriaenssens E.M."/>
            <person name="Foster-Nyarko E."/>
            <person name="Jarju S."/>
            <person name="Secka A."/>
            <person name="Antonio M."/>
            <person name="Oren A."/>
            <person name="Chaudhuri R.R."/>
            <person name="La Ragione R."/>
            <person name="Hildebrand F."/>
            <person name="Pallen M.J."/>
        </authorList>
    </citation>
    <scope>NUCLEOTIDE SEQUENCE</scope>
    <source>
        <strain evidence="2">13766</strain>
    </source>
</reference>
<accession>A0A9D1G3C2</accession>
<feature type="transmembrane region" description="Helical" evidence="1">
    <location>
        <begin position="202"/>
        <end position="223"/>
    </location>
</feature>
<dbReference type="EMBL" id="DVJN01000222">
    <property type="protein sequence ID" value="HIS93690.1"/>
    <property type="molecule type" value="Genomic_DNA"/>
</dbReference>
<keyword evidence="1" id="KW-0812">Transmembrane</keyword>